<name>A0ABX0XEL5_9BACT</name>
<organism evidence="1 2">
    <name type="scientific">Neolewinella antarctica</name>
    <dbReference type="NCBI Taxonomy" id="442734"/>
    <lineage>
        <taxon>Bacteria</taxon>
        <taxon>Pseudomonadati</taxon>
        <taxon>Bacteroidota</taxon>
        <taxon>Saprospiria</taxon>
        <taxon>Saprospirales</taxon>
        <taxon>Lewinellaceae</taxon>
        <taxon>Neolewinella</taxon>
    </lineage>
</organism>
<keyword evidence="2" id="KW-1185">Reference proteome</keyword>
<reference evidence="1 2" key="1">
    <citation type="submission" date="2020-03" db="EMBL/GenBank/DDBJ databases">
        <title>Genomic Encyclopedia of Type Strains, Phase IV (KMG-IV): sequencing the most valuable type-strain genomes for metagenomic binning, comparative biology and taxonomic classification.</title>
        <authorList>
            <person name="Goeker M."/>
        </authorList>
    </citation>
    <scope>NUCLEOTIDE SEQUENCE [LARGE SCALE GENOMIC DNA]</scope>
    <source>
        <strain evidence="1 2">DSM 105096</strain>
    </source>
</reference>
<protein>
    <submittedName>
        <fullName evidence="1">Uncharacterized protein</fullName>
    </submittedName>
</protein>
<dbReference type="EMBL" id="JAATJH010000006">
    <property type="protein sequence ID" value="NJC27758.1"/>
    <property type="molecule type" value="Genomic_DNA"/>
</dbReference>
<evidence type="ECO:0000313" key="2">
    <source>
        <dbReference type="Proteomes" id="UP000770785"/>
    </source>
</evidence>
<gene>
    <name evidence="1" type="ORF">GGR27_003276</name>
</gene>
<accession>A0ABX0XEL5</accession>
<proteinExistence type="predicted"/>
<sequence length="175" mass="19431">MLKFLPLLFLLSILSCDGNTKARKAARGENFVPDPNYLFFTNTRQQQYRLVSAGEAGNYFTHDDLLNSDAALVPVIHDDWLDDRAYLQLHTRKTGASPTPSGPIELLITSPTGDNQVTLPAKPDAAALGQLDNHLSTNRPVRIILGQDTLDAFPGLAREQAREAIFDYLRLIDQK</sequence>
<evidence type="ECO:0000313" key="1">
    <source>
        <dbReference type="EMBL" id="NJC27758.1"/>
    </source>
</evidence>
<dbReference type="RefSeq" id="WP_168039164.1">
    <property type="nucleotide sequence ID" value="NZ_JAATJH010000006.1"/>
</dbReference>
<dbReference type="PROSITE" id="PS51257">
    <property type="entry name" value="PROKAR_LIPOPROTEIN"/>
    <property type="match status" value="1"/>
</dbReference>
<comment type="caution">
    <text evidence="1">The sequence shown here is derived from an EMBL/GenBank/DDBJ whole genome shotgun (WGS) entry which is preliminary data.</text>
</comment>
<dbReference type="Proteomes" id="UP000770785">
    <property type="component" value="Unassembled WGS sequence"/>
</dbReference>